<feature type="region of interest" description="Disordered" evidence="1">
    <location>
        <begin position="276"/>
        <end position="357"/>
    </location>
</feature>
<feature type="compositionally biased region" description="Basic and acidic residues" evidence="1">
    <location>
        <begin position="276"/>
        <end position="293"/>
    </location>
</feature>
<keyword evidence="3" id="KW-1185">Reference proteome</keyword>
<proteinExistence type="predicted"/>
<sequence>MSLQIVPWEPEQLPTLQRSESVDADINTGNVPPSRPVLPSNLKKKCATFTKKMWRENGVRVCFLVAANTTDIGPVVSLVDHNAIIGAPSNFSDVTRDPKWNSTNLWSDWERFATDLLGEKPRSVLDARVAQQRADFGRLFATDEATGLPIIPPPEELEKLETRTSQEWQTMVYQFLVEHHTCTANKRQAAASNGRMGYVPWKHAKALGTSLWLKGGLWPDFVTFDEPHSIKKAHCIQLIRHWGQLQNEGRAFRMSGWLASDAKHGMQPPMYDEWATRDAQRREAERQAERQVAEEQAAADQAAEEQAAAEQAAEEQAAEEQAAERQAAEEQAAEQAAEEQAAERQAAEEQAAEEQAAVRTWIADHRQAAEKQAVEGLPAEEQAAARTWIGQRRQAADRQADEGEVAERQAAVARTWIAHQRQAAERQAVEGLPAERQAAARQTAVRTWIVQQRQAAERQAAEGQAEVVPLRVGRCRLAALLSTPTSWGAAARVFLGTVPLYAARAASASCSGVRQFKFVWVIDRALWQ</sequence>
<feature type="compositionally biased region" description="Low complexity" evidence="1">
    <location>
        <begin position="329"/>
        <end position="339"/>
    </location>
</feature>
<dbReference type="RefSeq" id="XP_047772779.1">
    <property type="nucleotide sequence ID" value="XM_047921926.1"/>
</dbReference>
<accession>A0ABQ8JYJ1</accession>
<evidence type="ECO:0000313" key="3">
    <source>
        <dbReference type="Proteomes" id="UP000814176"/>
    </source>
</evidence>
<evidence type="ECO:0000256" key="1">
    <source>
        <dbReference type="SAM" id="MobiDB-lite"/>
    </source>
</evidence>
<dbReference type="EMBL" id="JADCUA010000040">
    <property type="protein sequence ID" value="KAH9829297.1"/>
    <property type="molecule type" value="Genomic_DNA"/>
</dbReference>
<feature type="compositionally biased region" description="Low complexity" evidence="1">
    <location>
        <begin position="294"/>
        <end position="311"/>
    </location>
</feature>
<reference evidence="2 3" key="1">
    <citation type="journal article" date="2021" name="Environ. Microbiol.">
        <title>Gene family expansions and transcriptome signatures uncover fungal adaptations to wood decay.</title>
        <authorList>
            <person name="Hage H."/>
            <person name="Miyauchi S."/>
            <person name="Viragh M."/>
            <person name="Drula E."/>
            <person name="Min B."/>
            <person name="Chaduli D."/>
            <person name="Navarro D."/>
            <person name="Favel A."/>
            <person name="Norest M."/>
            <person name="Lesage-Meessen L."/>
            <person name="Balint B."/>
            <person name="Merenyi Z."/>
            <person name="de Eugenio L."/>
            <person name="Morin E."/>
            <person name="Martinez A.T."/>
            <person name="Baldrian P."/>
            <person name="Stursova M."/>
            <person name="Martinez M.J."/>
            <person name="Novotny C."/>
            <person name="Magnuson J.K."/>
            <person name="Spatafora J.W."/>
            <person name="Maurice S."/>
            <person name="Pangilinan J."/>
            <person name="Andreopoulos W."/>
            <person name="LaButti K."/>
            <person name="Hundley H."/>
            <person name="Na H."/>
            <person name="Kuo A."/>
            <person name="Barry K."/>
            <person name="Lipzen A."/>
            <person name="Henrissat B."/>
            <person name="Riley R."/>
            <person name="Ahrendt S."/>
            <person name="Nagy L.G."/>
            <person name="Grigoriev I.V."/>
            <person name="Martin F."/>
            <person name="Rosso M.N."/>
        </authorList>
    </citation>
    <scope>NUCLEOTIDE SEQUENCE [LARGE SCALE GENOMIC DNA]</scope>
    <source>
        <strain evidence="2 3">CIRM-BRFM 1785</strain>
    </source>
</reference>
<protein>
    <submittedName>
        <fullName evidence="2">Uncharacterized protein</fullName>
    </submittedName>
</protein>
<name>A0ABQ8JYJ1_9APHY</name>
<dbReference type="GeneID" id="72002658"/>
<gene>
    <name evidence="2" type="ORF">C8Q71DRAFT_728171</name>
</gene>
<comment type="caution">
    <text evidence="2">The sequence shown here is derived from an EMBL/GenBank/DDBJ whole genome shotgun (WGS) entry which is preliminary data.</text>
</comment>
<dbReference type="Proteomes" id="UP000814176">
    <property type="component" value="Unassembled WGS sequence"/>
</dbReference>
<evidence type="ECO:0000313" key="2">
    <source>
        <dbReference type="EMBL" id="KAH9829297.1"/>
    </source>
</evidence>
<organism evidence="2 3">
    <name type="scientific">Rhodofomes roseus</name>
    <dbReference type="NCBI Taxonomy" id="34475"/>
    <lineage>
        <taxon>Eukaryota</taxon>
        <taxon>Fungi</taxon>
        <taxon>Dikarya</taxon>
        <taxon>Basidiomycota</taxon>
        <taxon>Agaricomycotina</taxon>
        <taxon>Agaricomycetes</taxon>
        <taxon>Polyporales</taxon>
        <taxon>Rhodofomes</taxon>
    </lineage>
</organism>